<gene>
    <name evidence="1" type="ORF">I8U20_05780</name>
</gene>
<proteinExistence type="predicted"/>
<evidence type="ECO:0000313" key="1">
    <source>
        <dbReference type="EMBL" id="MBH8594839.1"/>
    </source>
</evidence>
<name>A0A8I1DEC4_THEIN</name>
<sequence>MKESYLLRKIVISRTEIPFLHGQLIYDYEESSGHIELIVESVSDQVQKVLKSEPKFKIPVSCVTQEFYRMEGLTRCFQVYENRFQLQFPLDTKLNKEAFSMSELLQPYELVELEYKGQTYRGYLANWSHDGNMVALKDRETMQIRLFPLSGVKITLLDSGLKG</sequence>
<reference evidence="1 2" key="1">
    <citation type="submission" date="2020-12" db="EMBL/GenBank/DDBJ databases">
        <title>WGS of Thermoactinomyces spp.</title>
        <authorList>
            <person name="Cheng K."/>
        </authorList>
    </citation>
    <scope>NUCLEOTIDE SEQUENCE [LARGE SCALE GENOMIC DNA]</scope>
    <source>
        <strain evidence="2">CICC 10671\DSM 43846</strain>
    </source>
</reference>
<dbReference type="RefSeq" id="WP_181732496.1">
    <property type="nucleotide sequence ID" value="NZ_JACEIR010000008.1"/>
</dbReference>
<keyword evidence="2" id="KW-1185">Reference proteome</keyword>
<dbReference type="AlphaFoldDB" id="A0A8I1DEC4"/>
<evidence type="ECO:0008006" key="3">
    <source>
        <dbReference type="Google" id="ProtNLM"/>
    </source>
</evidence>
<comment type="caution">
    <text evidence="1">The sequence shown here is derived from an EMBL/GenBank/DDBJ whole genome shotgun (WGS) entry which is preliminary data.</text>
</comment>
<organism evidence="1 2">
    <name type="scientific">Thermoactinomyces intermedius</name>
    <dbReference type="NCBI Taxonomy" id="2024"/>
    <lineage>
        <taxon>Bacteria</taxon>
        <taxon>Bacillati</taxon>
        <taxon>Bacillota</taxon>
        <taxon>Bacilli</taxon>
        <taxon>Bacillales</taxon>
        <taxon>Thermoactinomycetaceae</taxon>
        <taxon>Thermoactinomyces</taxon>
    </lineage>
</organism>
<accession>A0A8I1DEC4</accession>
<dbReference type="EMBL" id="JAECVW010000002">
    <property type="protein sequence ID" value="MBH8594839.1"/>
    <property type="molecule type" value="Genomic_DNA"/>
</dbReference>
<evidence type="ECO:0000313" key="2">
    <source>
        <dbReference type="Proteomes" id="UP000633619"/>
    </source>
</evidence>
<protein>
    <recommendedName>
        <fullName evidence="3">Ribosome maturation factor RimP</fullName>
    </recommendedName>
</protein>
<dbReference type="Proteomes" id="UP000633619">
    <property type="component" value="Unassembled WGS sequence"/>
</dbReference>